<dbReference type="EMBL" id="BMLK01000006">
    <property type="protein sequence ID" value="GGN46862.1"/>
    <property type="molecule type" value="Genomic_DNA"/>
</dbReference>
<keyword evidence="4" id="KW-1185">Reference proteome</keyword>
<reference evidence="4" key="1">
    <citation type="journal article" date="2019" name="Int. J. Syst. Evol. Microbiol.">
        <title>The Global Catalogue of Microorganisms (GCM) 10K type strain sequencing project: providing services to taxonomists for standard genome sequencing and annotation.</title>
        <authorList>
            <consortium name="The Broad Institute Genomics Platform"/>
            <consortium name="The Broad Institute Genome Sequencing Center for Infectious Disease"/>
            <person name="Wu L."/>
            <person name="Ma J."/>
        </authorList>
    </citation>
    <scope>NUCLEOTIDE SEQUENCE [LARGE SCALE GENOMIC DNA]</scope>
    <source>
        <strain evidence="4">CGMCC 1.6784</strain>
    </source>
</reference>
<keyword evidence="1" id="KW-0802">TPR repeat</keyword>
<name>A0ABQ2JG47_9SPHN</name>
<accession>A0ABQ2JG47</accession>
<dbReference type="RefSeq" id="WP_188819001.1">
    <property type="nucleotide sequence ID" value="NZ_BMLK01000006.1"/>
</dbReference>
<dbReference type="Proteomes" id="UP000605099">
    <property type="component" value="Unassembled WGS sequence"/>
</dbReference>
<feature type="repeat" description="TPR" evidence="1">
    <location>
        <begin position="182"/>
        <end position="215"/>
    </location>
</feature>
<dbReference type="InterPro" id="IPR011990">
    <property type="entry name" value="TPR-like_helical_dom_sf"/>
</dbReference>
<evidence type="ECO:0000256" key="1">
    <source>
        <dbReference type="PROSITE-ProRule" id="PRU00339"/>
    </source>
</evidence>
<dbReference type="Pfam" id="PF13424">
    <property type="entry name" value="TPR_12"/>
    <property type="match status" value="1"/>
</dbReference>
<keyword evidence="2" id="KW-0732">Signal</keyword>
<organism evidence="3 4">
    <name type="scientific">Novosphingobium indicum</name>
    <dbReference type="NCBI Taxonomy" id="462949"/>
    <lineage>
        <taxon>Bacteria</taxon>
        <taxon>Pseudomonadati</taxon>
        <taxon>Pseudomonadota</taxon>
        <taxon>Alphaproteobacteria</taxon>
        <taxon>Sphingomonadales</taxon>
        <taxon>Sphingomonadaceae</taxon>
        <taxon>Novosphingobium</taxon>
    </lineage>
</organism>
<gene>
    <name evidence="3" type="ORF">GCM10011349_14510</name>
</gene>
<evidence type="ECO:0000313" key="4">
    <source>
        <dbReference type="Proteomes" id="UP000605099"/>
    </source>
</evidence>
<protein>
    <recommendedName>
        <fullName evidence="5">Tetratricopeptide repeat protein</fullName>
    </recommendedName>
</protein>
<dbReference type="InterPro" id="IPR019734">
    <property type="entry name" value="TPR_rpt"/>
</dbReference>
<dbReference type="Gene3D" id="1.25.40.10">
    <property type="entry name" value="Tetratricopeptide repeat domain"/>
    <property type="match status" value="1"/>
</dbReference>
<evidence type="ECO:0000313" key="3">
    <source>
        <dbReference type="EMBL" id="GGN46862.1"/>
    </source>
</evidence>
<sequence length="231" mass="25289">MKQRTLLAALALLTLAQPARAQTESDDTAAKASISQATQLIREHKAQEALAMLEPAVAVANDSVAKAREDGLAFCASDITLAVLYSAMGAKENKPSVVFGPEVCSAYFLEAYVLTELGRRDEAIGELQILRGLSPMDAQYASELAFAYIKTGRISEAEAAYQNALDYAEFFGDKDKARHYRAAALRGLGYVAIDKNDFDAAEDFYKRSLKIEPDNPVAKSELEYIRQHRAN</sequence>
<evidence type="ECO:0008006" key="5">
    <source>
        <dbReference type="Google" id="ProtNLM"/>
    </source>
</evidence>
<dbReference type="SMART" id="SM00028">
    <property type="entry name" value="TPR"/>
    <property type="match status" value="3"/>
</dbReference>
<dbReference type="SUPFAM" id="SSF48452">
    <property type="entry name" value="TPR-like"/>
    <property type="match status" value="1"/>
</dbReference>
<feature type="signal peptide" evidence="2">
    <location>
        <begin position="1"/>
        <end position="21"/>
    </location>
</feature>
<comment type="caution">
    <text evidence="3">The sequence shown here is derived from an EMBL/GenBank/DDBJ whole genome shotgun (WGS) entry which is preliminary data.</text>
</comment>
<feature type="chain" id="PRO_5045122389" description="Tetratricopeptide repeat protein" evidence="2">
    <location>
        <begin position="22"/>
        <end position="231"/>
    </location>
</feature>
<proteinExistence type="predicted"/>
<dbReference type="PROSITE" id="PS50005">
    <property type="entry name" value="TPR"/>
    <property type="match status" value="1"/>
</dbReference>
<evidence type="ECO:0000256" key="2">
    <source>
        <dbReference type="SAM" id="SignalP"/>
    </source>
</evidence>